<evidence type="ECO:0000313" key="2">
    <source>
        <dbReference type="Proteomes" id="UP000789508"/>
    </source>
</evidence>
<organism evidence="1 2">
    <name type="scientific">Ambispora leptoticha</name>
    <dbReference type="NCBI Taxonomy" id="144679"/>
    <lineage>
        <taxon>Eukaryota</taxon>
        <taxon>Fungi</taxon>
        <taxon>Fungi incertae sedis</taxon>
        <taxon>Mucoromycota</taxon>
        <taxon>Glomeromycotina</taxon>
        <taxon>Glomeromycetes</taxon>
        <taxon>Archaeosporales</taxon>
        <taxon>Ambisporaceae</taxon>
        <taxon>Ambispora</taxon>
    </lineage>
</organism>
<sequence length="179" mass="21281">MTTNTHTIDGLKNNVEGLVIKLQTDAKNEFEQQTEKVQSEIENLDEDDIEQFVSDKFNKLNTLFLKKSKKVEKFVLSKRPKKPVRTAEETDEEYNQKYKVYEESLGLYKSFVSWSMSMVERLMHWLSELFDDIISFFKNLWTWIKSKIRDISTNVREFVAKIAEKFSRLHDYLFGENNS</sequence>
<protein>
    <submittedName>
        <fullName evidence="1">1430_t:CDS:1</fullName>
    </submittedName>
</protein>
<reference evidence="1" key="1">
    <citation type="submission" date="2021-06" db="EMBL/GenBank/DDBJ databases">
        <authorList>
            <person name="Kallberg Y."/>
            <person name="Tangrot J."/>
            <person name="Rosling A."/>
        </authorList>
    </citation>
    <scope>NUCLEOTIDE SEQUENCE</scope>
    <source>
        <strain evidence="1">FL130A</strain>
    </source>
</reference>
<comment type="caution">
    <text evidence="1">The sequence shown here is derived from an EMBL/GenBank/DDBJ whole genome shotgun (WGS) entry which is preliminary data.</text>
</comment>
<dbReference type="AlphaFoldDB" id="A0A9N9AVE8"/>
<name>A0A9N9AVE8_9GLOM</name>
<dbReference type="Proteomes" id="UP000789508">
    <property type="component" value="Unassembled WGS sequence"/>
</dbReference>
<evidence type="ECO:0000313" key="1">
    <source>
        <dbReference type="EMBL" id="CAG8543832.1"/>
    </source>
</evidence>
<dbReference type="OrthoDB" id="2436895at2759"/>
<gene>
    <name evidence="1" type="ORF">ALEPTO_LOCUS5542</name>
</gene>
<proteinExistence type="predicted"/>
<accession>A0A9N9AVE8</accession>
<keyword evidence="2" id="KW-1185">Reference proteome</keyword>
<dbReference type="EMBL" id="CAJVPS010001579">
    <property type="protein sequence ID" value="CAG8543832.1"/>
    <property type="molecule type" value="Genomic_DNA"/>
</dbReference>